<dbReference type="STRING" id="92487.SAMN02745130_02171"/>
<dbReference type="RefSeq" id="WP_078922647.1">
    <property type="nucleotide sequence ID" value="NZ_FUYB01000009.1"/>
</dbReference>
<protein>
    <recommendedName>
        <fullName evidence="3">DUF1353 domain-containing protein</fullName>
    </recommendedName>
</protein>
<dbReference type="Pfam" id="PF07087">
    <property type="entry name" value="DUF1353"/>
    <property type="match status" value="1"/>
</dbReference>
<accession>A0A1T4WUX1</accession>
<dbReference type="EMBL" id="FUYB01000009">
    <property type="protein sequence ID" value="SKA81153.1"/>
    <property type="molecule type" value="Genomic_DNA"/>
</dbReference>
<proteinExistence type="predicted"/>
<gene>
    <name evidence="1" type="ORF">SAMN02745130_02171</name>
</gene>
<dbReference type="AlphaFoldDB" id="A0A1T4WUX1"/>
<dbReference type="InterPro" id="IPR010767">
    <property type="entry name" value="Phage_CGC-2007_Cje0229"/>
</dbReference>
<organism evidence="1 2">
    <name type="scientific">Thiothrix eikelboomii</name>
    <dbReference type="NCBI Taxonomy" id="92487"/>
    <lineage>
        <taxon>Bacteria</taxon>
        <taxon>Pseudomonadati</taxon>
        <taxon>Pseudomonadota</taxon>
        <taxon>Gammaproteobacteria</taxon>
        <taxon>Thiotrichales</taxon>
        <taxon>Thiotrichaceae</taxon>
        <taxon>Thiothrix</taxon>
    </lineage>
</organism>
<sequence length="125" mass="14421">MSTFTSPASVELLDNYHFRLIEPFLFYVGEKEAPETIYSIPAGFETDLASVPRLLWSLLPPHGRYAKAAILHDWLLTQAPEISRPQADELFLEAMLIFGVPAWQAKLMYYAVRTYSKWTNWRAQP</sequence>
<evidence type="ECO:0000313" key="2">
    <source>
        <dbReference type="Proteomes" id="UP000190460"/>
    </source>
</evidence>
<dbReference type="Proteomes" id="UP000190460">
    <property type="component" value="Unassembled WGS sequence"/>
</dbReference>
<keyword evidence="2" id="KW-1185">Reference proteome</keyword>
<evidence type="ECO:0000313" key="1">
    <source>
        <dbReference type="EMBL" id="SKA81153.1"/>
    </source>
</evidence>
<reference evidence="1 2" key="1">
    <citation type="submission" date="2017-02" db="EMBL/GenBank/DDBJ databases">
        <authorList>
            <person name="Peterson S.W."/>
        </authorList>
    </citation>
    <scope>NUCLEOTIDE SEQUENCE [LARGE SCALE GENOMIC DNA]</scope>
    <source>
        <strain evidence="1 2">ATCC 49788</strain>
    </source>
</reference>
<name>A0A1T4WUX1_9GAMM</name>
<dbReference type="OrthoDB" id="88276at2"/>
<evidence type="ECO:0008006" key="3">
    <source>
        <dbReference type="Google" id="ProtNLM"/>
    </source>
</evidence>